<evidence type="ECO:0000313" key="1">
    <source>
        <dbReference type="EMBL" id="WNF21168.1"/>
    </source>
</evidence>
<reference evidence="1 2" key="1">
    <citation type="submission" date="2023-09" db="EMBL/GenBank/DDBJ databases">
        <title>Microbial mechanism of fulvic acid promoting antimony reduction mineralization in rice fields.</title>
        <authorList>
            <person name="Chen G."/>
            <person name="Lan J."/>
        </authorList>
    </citation>
    <scope>NUCLEOTIDE SEQUENCE [LARGE SCALE GENOMIC DNA]</scope>
    <source>
        <strain evidence="1 2">PS1</strain>
    </source>
</reference>
<gene>
    <name evidence="1" type="ORF">RH061_13245</name>
</gene>
<sequence length="45" mass="4592">MLITAIVVLLLAIALVVAILLAQDALVDVLFNCIGEVIATENGAA</sequence>
<proteinExistence type="predicted"/>
<name>A0ABY9VC23_9BACI</name>
<organism evidence="1 2">
    <name type="scientific">Mesobacillus jeotgali</name>
    <dbReference type="NCBI Taxonomy" id="129985"/>
    <lineage>
        <taxon>Bacteria</taxon>
        <taxon>Bacillati</taxon>
        <taxon>Bacillota</taxon>
        <taxon>Bacilli</taxon>
        <taxon>Bacillales</taxon>
        <taxon>Bacillaceae</taxon>
        <taxon>Mesobacillus</taxon>
    </lineage>
</organism>
<dbReference type="EMBL" id="CP134494">
    <property type="protein sequence ID" value="WNF21168.1"/>
    <property type="molecule type" value="Genomic_DNA"/>
</dbReference>
<accession>A0ABY9VC23</accession>
<dbReference type="RefSeq" id="WP_311070801.1">
    <property type="nucleotide sequence ID" value="NZ_CP134494.1"/>
</dbReference>
<dbReference type="Proteomes" id="UP001303324">
    <property type="component" value="Chromosome"/>
</dbReference>
<keyword evidence="2" id="KW-1185">Reference proteome</keyword>
<protein>
    <submittedName>
        <fullName evidence="1">Uncharacterized protein</fullName>
    </submittedName>
</protein>
<evidence type="ECO:0000313" key="2">
    <source>
        <dbReference type="Proteomes" id="UP001303324"/>
    </source>
</evidence>